<evidence type="ECO:0000313" key="1">
    <source>
        <dbReference type="EMBL" id="QNO51672.1"/>
    </source>
</evidence>
<gene>
    <name evidence="1" type="ORF">IGDPAKFA_00026</name>
</gene>
<sequence length="153" mass="17317">MPRFSKRGGADGAFCRGNAKHAIRMKIDNKIKNNCGENMNEEEVPYKCGCGGNLKKTKVEVDFFGIDFGLRDAEVCSACGAEYLDQETLKEIEKEIKDRKIFAMEKKVQITKSGESLVIRIPPEIAEFLNIHYKSLVQLFPVDKDRLEVKVVD</sequence>
<evidence type="ECO:0008006" key="2">
    <source>
        <dbReference type="Google" id="ProtNLM"/>
    </source>
</evidence>
<dbReference type="AlphaFoldDB" id="A0A7G9YUI8"/>
<proteinExistence type="predicted"/>
<dbReference type="SUPFAM" id="SSF89447">
    <property type="entry name" value="AbrB/MazE/MraZ-like"/>
    <property type="match status" value="1"/>
</dbReference>
<dbReference type="EMBL" id="MT631475">
    <property type="protein sequence ID" value="QNO51672.1"/>
    <property type="molecule type" value="Genomic_DNA"/>
</dbReference>
<accession>A0A7G9YUI8</accession>
<reference evidence="1" key="1">
    <citation type="submission" date="2020-06" db="EMBL/GenBank/DDBJ databases">
        <title>Unique genomic features of the anaerobic methanotrophic archaea.</title>
        <authorList>
            <person name="Chadwick G.L."/>
            <person name="Skennerton C.T."/>
            <person name="Laso-Perez R."/>
            <person name="Leu A.O."/>
            <person name="Speth D.R."/>
            <person name="Yu H."/>
            <person name="Morgan-Lang C."/>
            <person name="Hatzenpichler R."/>
            <person name="Goudeau D."/>
            <person name="Malmstrom R."/>
            <person name="Brazelton W.J."/>
            <person name="Woyke T."/>
            <person name="Hallam S.J."/>
            <person name="Tyson G.W."/>
            <person name="Wegener G."/>
            <person name="Boetius A."/>
            <person name="Orphan V."/>
        </authorList>
    </citation>
    <scope>NUCLEOTIDE SEQUENCE</scope>
</reference>
<name>A0A7G9YUI8_9EURY</name>
<organism evidence="1">
    <name type="scientific">Candidatus Methanophagaceae archaeon ANME-1 ERB6</name>
    <dbReference type="NCBI Taxonomy" id="2759912"/>
    <lineage>
        <taxon>Archaea</taxon>
        <taxon>Methanobacteriati</taxon>
        <taxon>Methanobacteriota</taxon>
        <taxon>Stenosarchaea group</taxon>
        <taxon>Methanomicrobia</taxon>
        <taxon>Candidatus Methanophagales</taxon>
        <taxon>Candidatus Methanophagaceae</taxon>
    </lineage>
</organism>
<dbReference type="InterPro" id="IPR037914">
    <property type="entry name" value="SpoVT-AbrB_sf"/>
</dbReference>
<protein>
    <recommendedName>
        <fullName evidence="2">SpoVT-AbrB domain-containing protein</fullName>
    </recommendedName>
</protein>